<dbReference type="SUPFAM" id="SSF50129">
    <property type="entry name" value="GroES-like"/>
    <property type="match status" value="1"/>
</dbReference>
<dbReference type="Gene3D" id="3.90.180.10">
    <property type="entry name" value="Medium-chain alcohol dehydrogenases, catalytic domain"/>
    <property type="match status" value="1"/>
</dbReference>
<dbReference type="PANTHER" id="PTHR45348:SF2">
    <property type="entry name" value="ZINC-TYPE ALCOHOL DEHYDROGENASE-LIKE PROTEIN C2E1P3.01"/>
    <property type="match status" value="1"/>
</dbReference>
<dbReference type="EMBL" id="FJOG01000019">
    <property type="protein sequence ID" value="CZR61994.1"/>
    <property type="molecule type" value="Genomic_DNA"/>
</dbReference>
<dbReference type="InterPro" id="IPR011032">
    <property type="entry name" value="GroES-like_sf"/>
</dbReference>
<evidence type="ECO:0000256" key="2">
    <source>
        <dbReference type="ARBA" id="ARBA00023002"/>
    </source>
</evidence>
<proteinExistence type="inferred from homology"/>
<dbReference type="InterPro" id="IPR020843">
    <property type="entry name" value="ER"/>
</dbReference>
<keyword evidence="5" id="KW-1185">Reference proteome</keyword>
<feature type="domain" description="Enoyl reductase (ER)" evidence="3">
    <location>
        <begin position="11"/>
        <end position="354"/>
    </location>
</feature>
<name>A0A1L7XAE1_9HELO</name>
<dbReference type="AlphaFoldDB" id="A0A1L7XAE1"/>
<reference evidence="4 5" key="1">
    <citation type="submission" date="2016-03" db="EMBL/GenBank/DDBJ databases">
        <authorList>
            <person name="Ploux O."/>
        </authorList>
    </citation>
    <scope>NUCLEOTIDE SEQUENCE [LARGE SCALE GENOMIC DNA]</scope>
    <source>
        <strain evidence="4 5">UAMH 11012</strain>
    </source>
</reference>
<dbReference type="PANTHER" id="PTHR45348">
    <property type="entry name" value="HYPOTHETICAL OXIDOREDUCTASE (EUROFUNG)"/>
    <property type="match status" value="1"/>
</dbReference>
<dbReference type="CDD" id="cd08249">
    <property type="entry name" value="enoyl_reductase_like"/>
    <property type="match status" value="1"/>
</dbReference>
<comment type="similarity">
    <text evidence="1">Belongs to the zinc-containing alcohol dehydrogenase family.</text>
</comment>
<sequence length="359" mass="38685">MSLQNRGLVKTAVGKAALQPVPIPKLRPEYILVKTIAVALNPTDWQTVDEKFRPGTMHSLLGCDAAGIVVEVGSKVTKKFEKGDRILGFSHGGNDLEPEDGCFANYILMKGDLCAHIPPNLSFEEAATLPCGLGTIGLGFYKHLELLFPTFPLEKKDSGTPILIYGGSSATGTLAIQFAKLSGLKVITTASPHNFELLKKLGADHVFDYHDPNCGAGINALTKNELTLVFDTITTTSSAKICAAAISTLPSPPLEKKIYVNLMGIDFPCSDVENIFFLGYTMSGEAFEIEGEKWDAVPEDYELGKKFISFSEKLLEEGVVRGHPVRMLEGGLEGILGGMEELKQGRVSGVKLVARVGEP</sequence>
<dbReference type="Gene3D" id="3.40.50.720">
    <property type="entry name" value="NAD(P)-binding Rossmann-like Domain"/>
    <property type="match status" value="1"/>
</dbReference>
<keyword evidence="2" id="KW-0560">Oxidoreductase</keyword>
<dbReference type="Proteomes" id="UP000184330">
    <property type="component" value="Unassembled WGS sequence"/>
</dbReference>
<gene>
    <name evidence="4" type="ORF">PAC_11891</name>
</gene>
<dbReference type="OrthoDB" id="48317at2759"/>
<dbReference type="GO" id="GO:0016651">
    <property type="term" value="F:oxidoreductase activity, acting on NAD(P)H"/>
    <property type="evidence" value="ECO:0007669"/>
    <property type="project" value="InterPro"/>
</dbReference>
<evidence type="ECO:0000313" key="4">
    <source>
        <dbReference type="EMBL" id="CZR61994.1"/>
    </source>
</evidence>
<dbReference type="Pfam" id="PF08240">
    <property type="entry name" value="ADH_N"/>
    <property type="match status" value="1"/>
</dbReference>
<accession>A0A1L7XAE1</accession>
<dbReference type="SMART" id="SM00829">
    <property type="entry name" value="PKS_ER"/>
    <property type="match status" value="1"/>
</dbReference>
<organism evidence="4 5">
    <name type="scientific">Phialocephala subalpina</name>
    <dbReference type="NCBI Taxonomy" id="576137"/>
    <lineage>
        <taxon>Eukaryota</taxon>
        <taxon>Fungi</taxon>
        <taxon>Dikarya</taxon>
        <taxon>Ascomycota</taxon>
        <taxon>Pezizomycotina</taxon>
        <taxon>Leotiomycetes</taxon>
        <taxon>Helotiales</taxon>
        <taxon>Mollisiaceae</taxon>
        <taxon>Phialocephala</taxon>
        <taxon>Phialocephala fortinii species complex</taxon>
    </lineage>
</organism>
<dbReference type="SUPFAM" id="SSF51735">
    <property type="entry name" value="NAD(P)-binding Rossmann-fold domains"/>
    <property type="match status" value="1"/>
</dbReference>
<protein>
    <submittedName>
        <fullName evidence="4">Related to zinc-binding oxidoreductase ToxD</fullName>
    </submittedName>
</protein>
<evidence type="ECO:0000259" key="3">
    <source>
        <dbReference type="SMART" id="SM00829"/>
    </source>
</evidence>
<evidence type="ECO:0000313" key="5">
    <source>
        <dbReference type="Proteomes" id="UP000184330"/>
    </source>
</evidence>
<dbReference type="InterPro" id="IPR047122">
    <property type="entry name" value="Trans-enoyl_RdTase-like"/>
</dbReference>
<dbReference type="InterPro" id="IPR013149">
    <property type="entry name" value="ADH-like_C"/>
</dbReference>
<dbReference type="STRING" id="576137.A0A1L7XAE1"/>
<dbReference type="Pfam" id="PF00107">
    <property type="entry name" value="ADH_zinc_N"/>
    <property type="match status" value="1"/>
</dbReference>
<dbReference type="InterPro" id="IPR013154">
    <property type="entry name" value="ADH-like_N"/>
</dbReference>
<evidence type="ECO:0000256" key="1">
    <source>
        <dbReference type="ARBA" id="ARBA00008072"/>
    </source>
</evidence>
<dbReference type="InterPro" id="IPR036291">
    <property type="entry name" value="NAD(P)-bd_dom_sf"/>
</dbReference>